<evidence type="ECO:0000313" key="2">
    <source>
        <dbReference type="EMBL" id="MCS0810230.1"/>
    </source>
</evidence>
<sequence>MYSTSIERSGLARRRAFVLTALALLAGCGGGGDSKPAPVVEPEHRLAITVVAGDPIQSGSADGTGGGARFAGPSGIAIGDGGNLYVADTHNNTIRRITPAGQVSTLAGSATAYGSDDGIGAAARFAQPAGLAIDAGGNLFVADYLHVRKVSPAGAVTTIATIPLGTNNDGRSMQQFVAQAVAVAPNGDVYATTGIGTRRITATGTTIIEGVDTMSGVFGTRFPPARGITVDSSGTVYVADLQQAVSKVAADGKLVLVAGTPGQTGDADGTGTAASFNGVTSLATDSAGNLYAADRFNNLIRKITPAGVVTTYAGTRGSATVVPGPLPGSVGPVTSVAVDRKTGAIYATSGNAVIRIAMQ</sequence>
<evidence type="ECO:0000256" key="1">
    <source>
        <dbReference type="ARBA" id="ARBA00022737"/>
    </source>
</evidence>
<dbReference type="InterPro" id="IPR011042">
    <property type="entry name" value="6-blade_b-propeller_TolB-like"/>
</dbReference>
<keyword evidence="3" id="KW-1185">Reference proteome</keyword>
<name>A0ABT2DFX7_9BURK</name>
<gene>
    <name evidence="2" type="ORF">NX774_20095</name>
</gene>
<protein>
    <recommendedName>
        <fullName evidence="4">NHL repeat-containing protein</fullName>
    </recommendedName>
</protein>
<dbReference type="RefSeq" id="WP_258824051.1">
    <property type="nucleotide sequence ID" value="NZ_JANUHB010000005.1"/>
</dbReference>
<dbReference type="PANTHER" id="PTHR13833">
    <property type="match status" value="1"/>
</dbReference>
<dbReference type="Pfam" id="PF01436">
    <property type="entry name" value="NHL"/>
    <property type="match status" value="1"/>
</dbReference>
<proteinExistence type="predicted"/>
<dbReference type="Gene3D" id="2.120.10.30">
    <property type="entry name" value="TolB, C-terminal domain"/>
    <property type="match status" value="3"/>
</dbReference>
<dbReference type="SUPFAM" id="SSF63829">
    <property type="entry name" value="Calcium-dependent phosphotriesterase"/>
    <property type="match status" value="1"/>
</dbReference>
<organism evidence="2 3">
    <name type="scientific">Massilia agilis</name>
    <dbReference type="NCBI Taxonomy" id="1811226"/>
    <lineage>
        <taxon>Bacteria</taxon>
        <taxon>Pseudomonadati</taxon>
        <taxon>Pseudomonadota</taxon>
        <taxon>Betaproteobacteria</taxon>
        <taxon>Burkholderiales</taxon>
        <taxon>Oxalobacteraceae</taxon>
        <taxon>Telluria group</taxon>
        <taxon>Massilia</taxon>
    </lineage>
</organism>
<dbReference type="EMBL" id="JANUHB010000005">
    <property type="protein sequence ID" value="MCS0810230.1"/>
    <property type="molecule type" value="Genomic_DNA"/>
</dbReference>
<accession>A0ABT2DFX7</accession>
<reference evidence="2 3" key="1">
    <citation type="submission" date="2022-08" db="EMBL/GenBank/DDBJ databases">
        <title>Reclassification of Massilia species as members of the genera Telluria, Duganella, Pseudoduganella, Mokoshia gen. nov. and Zemynaea gen. nov. using orthogonal and non-orthogonal genome-based approaches.</title>
        <authorList>
            <person name="Bowman J.P."/>
        </authorList>
    </citation>
    <scope>NUCLEOTIDE SEQUENCE [LARGE SCALE GENOMIC DNA]</scope>
    <source>
        <strain evidence="2 3">JCM 31605</strain>
    </source>
</reference>
<comment type="caution">
    <text evidence="2">The sequence shown here is derived from an EMBL/GenBank/DDBJ whole genome shotgun (WGS) entry which is preliminary data.</text>
</comment>
<dbReference type="PANTHER" id="PTHR13833:SF71">
    <property type="entry name" value="NHL DOMAIN-CONTAINING PROTEIN"/>
    <property type="match status" value="1"/>
</dbReference>
<dbReference type="InterPro" id="IPR001258">
    <property type="entry name" value="NHL_repeat"/>
</dbReference>
<keyword evidence="1" id="KW-0677">Repeat</keyword>
<dbReference type="Proteomes" id="UP001206126">
    <property type="component" value="Unassembled WGS sequence"/>
</dbReference>
<evidence type="ECO:0000313" key="3">
    <source>
        <dbReference type="Proteomes" id="UP001206126"/>
    </source>
</evidence>
<evidence type="ECO:0008006" key="4">
    <source>
        <dbReference type="Google" id="ProtNLM"/>
    </source>
</evidence>